<dbReference type="InterPro" id="IPR030677">
    <property type="entry name" value="Nnr"/>
</dbReference>
<comment type="similarity">
    <text evidence="18">Belongs to the NnrE/AIBP family.</text>
</comment>
<keyword evidence="7 17" id="KW-0067">ATP-binding</keyword>
<dbReference type="EC" id="5.1.99.6" evidence="19"/>
<evidence type="ECO:0000256" key="12">
    <source>
        <dbReference type="ARBA" id="ARBA00023239"/>
    </source>
</evidence>
<comment type="cofactor">
    <cofactor evidence="18 19">
        <name>K(+)</name>
        <dbReference type="ChEBI" id="CHEBI:29103"/>
    </cofactor>
    <text evidence="18 19">Binds 1 potassium ion per subunit.</text>
</comment>
<evidence type="ECO:0000256" key="2">
    <source>
        <dbReference type="ARBA" id="ARBA00000909"/>
    </source>
</evidence>
<feature type="binding site" evidence="18">
    <location>
        <begin position="136"/>
        <end position="142"/>
    </location>
    <ligand>
        <name>(6S)-NADPHX</name>
        <dbReference type="ChEBI" id="CHEBI:64076"/>
    </ligand>
</feature>
<evidence type="ECO:0000256" key="10">
    <source>
        <dbReference type="ARBA" id="ARBA00023027"/>
    </source>
</evidence>
<feature type="binding site" evidence="17">
    <location>
        <position position="322"/>
    </location>
    <ligand>
        <name>(6S)-NADPHX</name>
        <dbReference type="ChEBI" id="CHEBI:64076"/>
    </ligand>
</feature>
<evidence type="ECO:0000313" key="22">
    <source>
        <dbReference type="EMBL" id="URI08687.1"/>
    </source>
</evidence>
<comment type="catalytic activity">
    <reaction evidence="1 18 19">
        <text>(6R)-NADHX = (6S)-NADHX</text>
        <dbReference type="Rhea" id="RHEA:32215"/>
        <dbReference type="ChEBI" id="CHEBI:64074"/>
        <dbReference type="ChEBI" id="CHEBI:64075"/>
        <dbReference type="EC" id="5.1.99.6"/>
    </reaction>
</comment>
<name>A0ABY4S9F2_AQUTE</name>
<feature type="binding site" evidence="17">
    <location>
        <position position="445"/>
    </location>
    <ligand>
        <name>(6S)-NADPHX</name>
        <dbReference type="ChEBI" id="CHEBI:64076"/>
    </ligand>
</feature>
<dbReference type="InterPro" id="IPR000631">
    <property type="entry name" value="CARKD"/>
</dbReference>
<evidence type="ECO:0000256" key="13">
    <source>
        <dbReference type="ARBA" id="ARBA00023268"/>
    </source>
</evidence>
<comment type="similarity">
    <text evidence="4 19">In the C-terminal section; belongs to the NnrD/CARKD family.</text>
</comment>
<evidence type="ECO:0000259" key="21">
    <source>
        <dbReference type="PROSITE" id="PS51385"/>
    </source>
</evidence>
<keyword evidence="23" id="KW-1185">Reference proteome</keyword>
<feature type="binding site" evidence="17">
    <location>
        <position position="266"/>
    </location>
    <ligand>
        <name>(6S)-NADPHX</name>
        <dbReference type="ChEBI" id="CHEBI:64076"/>
    </ligand>
</feature>
<dbReference type="Gene3D" id="3.40.1190.20">
    <property type="match status" value="1"/>
</dbReference>
<dbReference type="Proteomes" id="UP001056201">
    <property type="component" value="Chromosome 2"/>
</dbReference>
<dbReference type="InterPro" id="IPR017953">
    <property type="entry name" value="Carbohydrate_kinase_pred_CS"/>
</dbReference>
<feature type="binding site" evidence="18">
    <location>
        <position position="69"/>
    </location>
    <ligand>
        <name>K(+)</name>
        <dbReference type="ChEBI" id="CHEBI:29103"/>
    </ligand>
</feature>
<protein>
    <recommendedName>
        <fullName evidence="19">Bifunctional NAD(P)H-hydrate repair enzyme</fullName>
    </recommendedName>
    <alternativeName>
        <fullName evidence="19">Nicotinamide nucleotide repair protein</fullName>
    </alternativeName>
    <domain>
        <recommendedName>
            <fullName evidence="19">ADP-dependent (S)-NAD(P)H-hydrate dehydratase</fullName>
            <ecNumber evidence="19">4.2.1.136</ecNumber>
        </recommendedName>
        <alternativeName>
            <fullName evidence="19">ADP-dependent NAD(P)HX dehydratase</fullName>
        </alternativeName>
    </domain>
    <domain>
        <recommendedName>
            <fullName evidence="19">NAD(P)H-hydrate epimerase</fullName>
            <ecNumber evidence="19">5.1.99.6</ecNumber>
        </recommendedName>
    </domain>
</protein>
<keyword evidence="10 17" id="KW-0520">NAD</keyword>
<dbReference type="InterPro" id="IPR029056">
    <property type="entry name" value="Ribokinase-like"/>
</dbReference>
<feature type="binding site" evidence="17">
    <location>
        <begin position="415"/>
        <end position="419"/>
    </location>
    <ligand>
        <name>AMP</name>
        <dbReference type="ChEBI" id="CHEBI:456215"/>
    </ligand>
</feature>
<dbReference type="CDD" id="cd01171">
    <property type="entry name" value="YXKO-related"/>
    <property type="match status" value="1"/>
</dbReference>
<evidence type="ECO:0000256" key="15">
    <source>
        <dbReference type="ARBA" id="ARBA00048238"/>
    </source>
</evidence>
<gene>
    <name evidence="18" type="primary">nnrE</name>
    <name evidence="17" type="synonym">nnrD</name>
    <name evidence="22" type="ORF">MW290_24215</name>
</gene>
<feature type="domain" description="YjeF N-terminal" evidence="21">
    <location>
        <begin position="22"/>
        <end position="223"/>
    </location>
</feature>
<dbReference type="PROSITE" id="PS01050">
    <property type="entry name" value="YJEF_C_2"/>
    <property type="match status" value="1"/>
</dbReference>
<comment type="caution">
    <text evidence="18">Lacks conserved residue(s) required for the propagation of feature annotation.</text>
</comment>
<keyword evidence="6 17" id="KW-0547">Nucleotide-binding</keyword>
<evidence type="ECO:0000256" key="4">
    <source>
        <dbReference type="ARBA" id="ARBA00009524"/>
    </source>
</evidence>
<evidence type="ECO:0000256" key="8">
    <source>
        <dbReference type="ARBA" id="ARBA00022857"/>
    </source>
</evidence>
<evidence type="ECO:0000256" key="9">
    <source>
        <dbReference type="ARBA" id="ARBA00022958"/>
    </source>
</evidence>
<keyword evidence="13" id="KW-0511">Multifunctional enzyme</keyword>
<dbReference type="NCBIfam" id="TIGR00196">
    <property type="entry name" value="yjeF_cterm"/>
    <property type="match status" value="1"/>
</dbReference>
<dbReference type="HAMAP" id="MF_01965">
    <property type="entry name" value="NADHX_dehydratase"/>
    <property type="match status" value="1"/>
</dbReference>
<dbReference type="Pfam" id="PF01256">
    <property type="entry name" value="Carb_kinase"/>
    <property type="match status" value="1"/>
</dbReference>
<feature type="binding site" evidence="18">
    <location>
        <position position="168"/>
    </location>
    <ligand>
        <name>K(+)</name>
        <dbReference type="ChEBI" id="CHEBI:29103"/>
    </ligand>
</feature>
<comment type="function">
    <text evidence="18">Catalyzes the epimerization of the S- and R-forms of NAD(P)HX, a damaged form of NAD(P)H that is a result of enzymatic or heat-dependent hydration. This is a prerequisite for the S-specific NAD(P)H-hydrate dehydratase to allow the repair of both epimers of NAD(P)HX.</text>
</comment>
<evidence type="ECO:0000256" key="18">
    <source>
        <dbReference type="HAMAP-Rule" id="MF_01966"/>
    </source>
</evidence>
<dbReference type="RefSeq" id="WP_250196908.1">
    <property type="nucleotide sequence ID" value="NZ_CP097636.1"/>
</dbReference>
<evidence type="ECO:0000256" key="7">
    <source>
        <dbReference type="ARBA" id="ARBA00022840"/>
    </source>
</evidence>
<dbReference type="NCBIfam" id="TIGR00197">
    <property type="entry name" value="yjeF_nterm"/>
    <property type="match status" value="1"/>
</dbReference>
<proteinExistence type="inferred from homology"/>
<dbReference type="Gene3D" id="3.40.50.10260">
    <property type="entry name" value="YjeF N-terminal domain"/>
    <property type="match status" value="1"/>
</dbReference>
<dbReference type="EMBL" id="CP097636">
    <property type="protein sequence ID" value="URI08687.1"/>
    <property type="molecule type" value="Genomic_DNA"/>
</dbReference>
<dbReference type="InterPro" id="IPR004443">
    <property type="entry name" value="YjeF_N_dom"/>
</dbReference>
<comment type="function">
    <text evidence="17">Catalyzes the dehydration of the S-form of NAD(P)HX at the expense of ADP, which is converted to AMP. Together with NAD(P)HX epimerase, which catalyzes the epimerization of the S- and R-forms, the enzyme allows the repair of both epimers of NAD(P)HX, a damaged form of NAD(P)H that is a result of enzymatic or heat-dependent hydration.</text>
</comment>
<comment type="similarity">
    <text evidence="17">Belongs to the NnrD/CARKD family.</text>
</comment>
<reference evidence="22" key="1">
    <citation type="submission" date="2022-05" db="EMBL/GenBank/DDBJ databases">
        <title>An RpoN-dependent PEP-CTERM gene is involved in floc formation of an Aquincola tertiaricarbonis strain.</title>
        <authorList>
            <person name="Qiu D."/>
            <person name="Xia M."/>
        </authorList>
    </citation>
    <scope>NUCLEOTIDE SEQUENCE</scope>
    <source>
        <strain evidence="22">RN12</strain>
    </source>
</reference>
<dbReference type="PANTHER" id="PTHR12592:SF0">
    <property type="entry name" value="ATP-DEPENDENT (S)-NAD(P)H-HYDRATE DEHYDRATASE"/>
    <property type="match status" value="1"/>
</dbReference>
<evidence type="ECO:0000259" key="20">
    <source>
        <dbReference type="PROSITE" id="PS51383"/>
    </source>
</evidence>
<evidence type="ECO:0000256" key="1">
    <source>
        <dbReference type="ARBA" id="ARBA00000013"/>
    </source>
</evidence>
<evidence type="ECO:0000256" key="17">
    <source>
        <dbReference type="HAMAP-Rule" id="MF_01965"/>
    </source>
</evidence>
<evidence type="ECO:0000256" key="16">
    <source>
        <dbReference type="ARBA" id="ARBA00049209"/>
    </source>
</evidence>
<accession>A0ABY4S9F2</accession>
<comment type="subunit">
    <text evidence="17">Homotetramer.</text>
</comment>
<evidence type="ECO:0000256" key="3">
    <source>
        <dbReference type="ARBA" id="ARBA00006001"/>
    </source>
</evidence>
<dbReference type="SUPFAM" id="SSF64153">
    <property type="entry name" value="YjeF N-terminal domain-like"/>
    <property type="match status" value="1"/>
</dbReference>
<evidence type="ECO:0000256" key="19">
    <source>
        <dbReference type="PIRNR" id="PIRNR017184"/>
    </source>
</evidence>
<sequence length="503" mass="50957">MTRTTPVLPAATPLPLHGIAAARRIETAAAAGLPPHTLMQRAGLAVARLALAVAPHAQRVTVLAGPGNNGGDGLEAALHLTRAGRQVAVWLTTGDIQALPPDAAQSYHRAREAGVRLHTTPDTLPAADLVIDALLGLGASRAPAGAVAQAIALANAQQAPVLAVDVPSGLHAETGARLGDLAVQAAHTLSLLALKPGLFTAEGRGLCGRLWHDDLGIAAELLAAEAPLARLGASTALPLAPRGHAQHKGSFGDVAVVGGAPGMAGAARLAARAALAAGAGRVYLSPLDPASGNDDGRPELMHRPQIWLQPQGLLDRSTVVCGCGGGSVVAEVLPPVLAQAPRLVLDADALNAVATDARLQQALAGRARRGQHSVLTPHPLEAARLLRCPTAQVQADRLNAALQLAARFDAVVVLKGSGSVIAAPGRLPVINPTGNALLATAGTGDVLAGWLGGTWAQVPQQDGWPAALEAVRRHGAAADQALLQGLQGPLRAAELVEAMLHTL</sequence>
<dbReference type="SUPFAM" id="SSF53613">
    <property type="entry name" value="Ribokinase-like"/>
    <property type="match status" value="1"/>
</dbReference>
<evidence type="ECO:0000256" key="11">
    <source>
        <dbReference type="ARBA" id="ARBA00023235"/>
    </source>
</evidence>
<comment type="catalytic activity">
    <reaction evidence="15 17 19">
        <text>(6S)-NADHX + ADP = AMP + phosphate + NADH + H(+)</text>
        <dbReference type="Rhea" id="RHEA:32223"/>
        <dbReference type="ChEBI" id="CHEBI:15378"/>
        <dbReference type="ChEBI" id="CHEBI:43474"/>
        <dbReference type="ChEBI" id="CHEBI:57945"/>
        <dbReference type="ChEBI" id="CHEBI:64074"/>
        <dbReference type="ChEBI" id="CHEBI:456215"/>
        <dbReference type="ChEBI" id="CHEBI:456216"/>
        <dbReference type="EC" id="4.2.1.136"/>
    </reaction>
</comment>
<feature type="binding site" evidence="17">
    <location>
        <position position="378"/>
    </location>
    <ligand>
        <name>(6S)-NADPHX</name>
        <dbReference type="ChEBI" id="CHEBI:64076"/>
    </ligand>
</feature>
<feature type="binding site" evidence="18">
    <location>
        <position position="165"/>
    </location>
    <ligand>
        <name>(6S)-NADPHX</name>
        <dbReference type="ChEBI" id="CHEBI:64076"/>
    </ligand>
</feature>
<evidence type="ECO:0000256" key="6">
    <source>
        <dbReference type="ARBA" id="ARBA00022741"/>
    </source>
</evidence>
<keyword evidence="11 18" id="KW-0413">Isomerase</keyword>
<comment type="similarity">
    <text evidence="3 19">In the N-terminal section; belongs to the NnrE/AIBP family.</text>
</comment>
<comment type="function">
    <text evidence="14 19">Bifunctional enzyme that catalyzes the epimerization of the S- and R-forms of NAD(P)HX and the dehydration of the S-form of NAD(P)HX at the expense of ADP, which is converted to AMP. This allows the repair of both epimers of NAD(P)HX, a damaged form of NAD(P)H that is a result of enzymatic or heat-dependent hydration.</text>
</comment>
<feature type="domain" description="YjeF C-terminal" evidence="20">
    <location>
        <begin position="231"/>
        <end position="503"/>
    </location>
</feature>
<evidence type="ECO:0000256" key="14">
    <source>
        <dbReference type="ARBA" id="ARBA00025153"/>
    </source>
</evidence>
<dbReference type="HAMAP" id="MF_01966">
    <property type="entry name" value="NADHX_epimerase"/>
    <property type="match status" value="1"/>
</dbReference>
<organism evidence="22 23">
    <name type="scientific">Aquincola tertiaricarbonis</name>
    <dbReference type="NCBI Taxonomy" id="391953"/>
    <lineage>
        <taxon>Bacteria</taxon>
        <taxon>Pseudomonadati</taxon>
        <taxon>Pseudomonadota</taxon>
        <taxon>Betaproteobacteria</taxon>
        <taxon>Burkholderiales</taxon>
        <taxon>Sphaerotilaceae</taxon>
        <taxon>Aquincola</taxon>
    </lineage>
</organism>
<comment type="cofactor">
    <cofactor evidence="17">
        <name>Mg(2+)</name>
        <dbReference type="ChEBI" id="CHEBI:18420"/>
    </cofactor>
</comment>
<dbReference type="PROSITE" id="PS51383">
    <property type="entry name" value="YJEF_C_3"/>
    <property type="match status" value="1"/>
</dbReference>
<keyword evidence="12 17" id="KW-0456">Lyase</keyword>
<dbReference type="PROSITE" id="PS51385">
    <property type="entry name" value="YJEF_N"/>
    <property type="match status" value="1"/>
</dbReference>
<dbReference type="PIRSF" id="PIRSF017184">
    <property type="entry name" value="Nnr"/>
    <property type="match status" value="1"/>
</dbReference>
<feature type="binding site" evidence="17">
    <location>
        <position position="444"/>
    </location>
    <ligand>
        <name>AMP</name>
        <dbReference type="ChEBI" id="CHEBI:456215"/>
    </ligand>
</feature>
<dbReference type="PANTHER" id="PTHR12592">
    <property type="entry name" value="ATP-DEPENDENT (S)-NAD(P)H-HYDRATE DEHYDRATASE FAMILY MEMBER"/>
    <property type="match status" value="1"/>
</dbReference>
<evidence type="ECO:0000313" key="23">
    <source>
        <dbReference type="Proteomes" id="UP001056201"/>
    </source>
</evidence>
<keyword evidence="5 18" id="KW-0479">Metal-binding</keyword>
<keyword evidence="8 17" id="KW-0521">NADP</keyword>
<feature type="binding site" evidence="18">
    <location>
        <begin position="68"/>
        <end position="72"/>
    </location>
    <ligand>
        <name>(6S)-NADPHX</name>
        <dbReference type="ChEBI" id="CHEBI:64076"/>
    </ligand>
</feature>
<keyword evidence="9 18" id="KW-0630">Potassium</keyword>
<feature type="binding site" evidence="18">
    <location>
        <position position="132"/>
    </location>
    <ligand>
        <name>K(+)</name>
        <dbReference type="ChEBI" id="CHEBI:29103"/>
    </ligand>
</feature>
<dbReference type="InterPro" id="IPR036652">
    <property type="entry name" value="YjeF_N_dom_sf"/>
</dbReference>
<comment type="catalytic activity">
    <reaction evidence="2 18 19">
        <text>(6R)-NADPHX = (6S)-NADPHX</text>
        <dbReference type="Rhea" id="RHEA:32227"/>
        <dbReference type="ChEBI" id="CHEBI:64076"/>
        <dbReference type="ChEBI" id="CHEBI:64077"/>
        <dbReference type="EC" id="5.1.99.6"/>
    </reaction>
</comment>
<comment type="catalytic activity">
    <reaction evidence="16 17 19">
        <text>(6S)-NADPHX + ADP = AMP + phosphate + NADPH + H(+)</text>
        <dbReference type="Rhea" id="RHEA:32235"/>
        <dbReference type="ChEBI" id="CHEBI:15378"/>
        <dbReference type="ChEBI" id="CHEBI:43474"/>
        <dbReference type="ChEBI" id="CHEBI:57783"/>
        <dbReference type="ChEBI" id="CHEBI:64076"/>
        <dbReference type="ChEBI" id="CHEBI:456215"/>
        <dbReference type="ChEBI" id="CHEBI:456216"/>
        <dbReference type="EC" id="4.2.1.136"/>
    </reaction>
</comment>
<dbReference type="Pfam" id="PF03853">
    <property type="entry name" value="YjeF_N"/>
    <property type="match status" value="1"/>
</dbReference>
<dbReference type="EC" id="4.2.1.136" evidence="19"/>
<evidence type="ECO:0000256" key="5">
    <source>
        <dbReference type="ARBA" id="ARBA00022723"/>
    </source>
</evidence>